<evidence type="ECO:0000256" key="2">
    <source>
        <dbReference type="ARBA" id="ARBA00009026"/>
    </source>
</evidence>
<keyword evidence="7" id="KW-0479">Metal-binding</keyword>
<evidence type="ECO:0000256" key="5">
    <source>
        <dbReference type="ARBA" id="ARBA00022679"/>
    </source>
</evidence>
<keyword evidence="8" id="KW-0460">Magnesium</keyword>
<protein>
    <recommendedName>
        <fullName evidence="3">Small RNA 2'-O-methyltransferase</fullName>
        <ecNumber evidence="11">2.1.1.386</ecNumber>
    </recommendedName>
</protein>
<dbReference type="SUPFAM" id="SSF53335">
    <property type="entry name" value="S-adenosyl-L-methionine-dependent methyltransferases"/>
    <property type="match status" value="1"/>
</dbReference>
<dbReference type="InterPro" id="IPR026610">
    <property type="entry name" value="Hen1"/>
</dbReference>
<dbReference type="PANTHER" id="PTHR21404">
    <property type="entry name" value="HEN1"/>
    <property type="match status" value="1"/>
</dbReference>
<comment type="similarity">
    <text evidence="2">Belongs to the methyltransferase superfamily. HEN1 family.</text>
</comment>
<dbReference type="AlphaFoldDB" id="A0A1I2CRK9"/>
<evidence type="ECO:0000256" key="9">
    <source>
        <dbReference type="ARBA" id="ARBA00022884"/>
    </source>
</evidence>
<dbReference type="GO" id="GO:0001510">
    <property type="term" value="P:RNA methylation"/>
    <property type="evidence" value="ECO:0007669"/>
    <property type="project" value="InterPro"/>
</dbReference>
<evidence type="ECO:0000256" key="1">
    <source>
        <dbReference type="ARBA" id="ARBA00001946"/>
    </source>
</evidence>
<organism evidence="14 15">
    <name type="scientific">Paenibacillus algorifonticola</name>
    <dbReference type="NCBI Taxonomy" id="684063"/>
    <lineage>
        <taxon>Bacteria</taxon>
        <taxon>Bacillati</taxon>
        <taxon>Bacillota</taxon>
        <taxon>Bacilli</taxon>
        <taxon>Bacillales</taxon>
        <taxon>Paenibacillaceae</taxon>
        <taxon>Paenibacillus</taxon>
    </lineage>
</organism>
<dbReference type="InterPro" id="IPR024026">
    <property type="entry name" value="3'-RNA_MeTfrase_Hen1_bac"/>
</dbReference>
<comment type="cofactor">
    <cofactor evidence="1">
        <name>Mg(2+)</name>
        <dbReference type="ChEBI" id="CHEBI:18420"/>
    </cofactor>
</comment>
<evidence type="ECO:0000256" key="8">
    <source>
        <dbReference type="ARBA" id="ARBA00022842"/>
    </source>
</evidence>
<evidence type="ECO:0000256" key="10">
    <source>
        <dbReference type="ARBA" id="ARBA00023158"/>
    </source>
</evidence>
<evidence type="ECO:0000256" key="11">
    <source>
        <dbReference type="ARBA" id="ARBA00035025"/>
    </source>
</evidence>
<dbReference type="OrthoDB" id="626362at2"/>
<dbReference type="NCBIfam" id="TIGR04074">
    <property type="entry name" value="bacter_Hen1"/>
    <property type="match status" value="1"/>
</dbReference>
<dbReference type="InterPro" id="IPR029063">
    <property type="entry name" value="SAM-dependent_MTases_sf"/>
</dbReference>
<dbReference type="InterPro" id="IPR038546">
    <property type="entry name" value="Hen1_N_sf"/>
</dbReference>
<sequence length="473" mass="54261">MFLTIKALGEHADKLSFLLSKHPDHLYERKEKEARVCLVYTISSPEETEVLLFVEPDPIDLYKGSSEHYDITHYINDREFAVSSLFCAYMRSALGTALNGKPKEAYAEWVQHPFQLELSFGPLASNLPDRTIEELFGALGYEVEIERADIAYPFQLKSRSSARIIRLAGKQTLQLALRQLFIMLPMLDDYKHYFIGEEEADKLHRYGEGWLAAHPLRELIIRRTLRFSPLITKFNRELAQKAERQPEDQQVALGIASPVDIEEEPPRKARLNELRYEAIAEVVEALPQNASIVDMGSGEGKLAARLGAITGVKSIMAVEPSGKSQIRALERFAKLEGRQGTVVPQAVIGSLFYYDEWLCGKDVLVLCEVIEHIDAFRLDQAIEMIASRYKPQSWIVTTPNKEYNKLYELDDYEMRHNDHRFEWTREQFREWCEKWGEPFGYAVRICGVGDADRQYGQPTQMAVFTRLEGEGRS</sequence>
<keyword evidence="4 14" id="KW-0489">Methyltransferase</keyword>
<keyword evidence="5 14" id="KW-0808">Transferase</keyword>
<reference evidence="15" key="1">
    <citation type="submission" date="2016-10" db="EMBL/GenBank/DDBJ databases">
        <authorList>
            <person name="Varghese N."/>
            <person name="Submissions S."/>
        </authorList>
    </citation>
    <scope>NUCLEOTIDE SEQUENCE [LARGE SCALE GENOMIC DNA]</scope>
    <source>
        <strain evidence="15">CGMCC 1.10223</strain>
    </source>
</reference>
<dbReference type="GO" id="GO:0031047">
    <property type="term" value="P:regulatory ncRNA-mediated gene silencing"/>
    <property type="evidence" value="ECO:0007669"/>
    <property type="project" value="UniProtKB-KW"/>
</dbReference>
<comment type="catalytic activity">
    <reaction evidence="12">
        <text>small RNA 3'-end nucleotide + S-adenosyl-L-methionine = small RNA 3'-end 2'-O-methylnucleotide + S-adenosyl-L-homocysteine + H(+)</text>
        <dbReference type="Rhea" id="RHEA:37887"/>
        <dbReference type="Rhea" id="RHEA-COMP:10415"/>
        <dbReference type="Rhea" id="RHEA-COMP:10416"/>
        <dbReference type="ChEBI" id="CHEBI:15378"/>
        <dbReference type="ChEBI" id="CHEBI:57856"/>
        <dbReference type="ChEBI" id="CHEBI:59789"/>
        <dbReference type="ChEBI" id="CHEBI:74896"/>
        <dbReference type="ChEBI" id="CHEBI:74898"/>
        <dbReference type="EC" id="2.1.1.386"/>
    </reaction>
</comment>
<evidence type="ECO:0000259" key="13">
    <source>
        <dbReference type="Pfam" id="PF12623"/>
    </source>
</evidence>
<dbReference type="Proteomes" id="UP000183410">
    <property type="component" value="Unassembled WGS sequence"/>
</dbReference>
<evidence type="ECO:0000256" key="4">
    <source>
        <dbReference type="ARBA" id="ARBA00022603"/>
    </source>
</evidence>
<name>A0A1I2CRK9_9BACL</name>
<dbReference type="PANTHER" id="PTHR21404:SF3">
    <property type="entry name" value="SMALL RNA 2'-O-METHYLTRANSFERASE"/>
    <property type="match status" value="1"/>
</dbReference>
<evidence type="ECO:0000256" key="12">
    <source>
        <dbReference type="ARBA" id="ARBA00048418"/>
    </source>
</evidence>
<dbReference type="GO" id="GO:0046872">
    <property type="term" value="F:metal ion binding"/>
    <property type="evidence" value="ECO:0007669"/>
    <property type="project" value="UniProtKB-KW"/>
</dbReference>
<evidence type="ECO:0000313" key="15">
    <source>
        <dbReference type="Proteomes" id="UP000183410"/>
    </source>
</evidence>
<keyword evidence="15" id="KW-1185">Reference proteome</keyword>
<evidence type="ECO:0000313" key="14">
    <source>
        <dbReference type="EMBL" id="SFE70951.1"/>
    </source>
</evidence>
<dbReference type="EC" id="2.1.1.386" evidence="11"/>
<accession>A0A1I2CRK9</accession>
<keyword evidence="10" id="KW-0943">RNA-mediated gene silencing</keyword>
<feature type="domain" description="Hen1 N-terminal" evidence="13">
    <location>
        <begin position="1"/>
        <end position="229"/>
    </location>
</feature>
<proteinExistence type="inferred from homology"/>
<dbReference type="Gene3D" id="3.30.1610.20">
    <property type="entry name" value="Hen1, N-terminal domain"/>
    <property type="match status" value="1"/>
</dbReference>
<dbReference type="GO" id="GO:0003723">
    <property type="term" value="F:RNA binding"/>
    <property type="evidence" value="ECO:0007669"/>
    <property type="project" value="UniProtKB-KW"/>
</dbReference>
<evidence type="ECO:0000256" key="7">
    <source>
        <dbReference type="ARBA" id="ARBA00022723"/>
    </source>
</evidence>
<dbReference type="InterPro" id="IPR024740">
    <property type="entry name" value="Hen1_N"/>
</dbReference>
<gene>
    <name evidence="14" type="ORF">SAMN04487969_105233</name>
</gene>
<keyword evidence="6" id="KW-0949">S-adenosyl-L-methionine</keyword>
<evidence type="ECO:0000256" key="3">
    <source>
        <dbReference type="ARBA" id="ARBA00021330"/>
    </source>
</evidence>
<evidence type="ECO:0000256" key="6">
    <source>
        <dbReference type="ARBA" id="ARBA00022691"/>
    </source>
</evidence>
<dbReference type="GO" id="GO:0090486">
    <property type="term" value="F:small RNA 2'-O-methyltransferase activity"/>
    <property type="evidence" value="ECO:0007669"/>
    <property type="project" value="UniProtKB-EC"/>
</dbReference>
<keyword evidence="9" id="KW-0694">RNA-binding</keyword>
<dbReference type="Gene3D" id="3.40.50.150">
    <property type="entry name" value="Vaccinia Virus protein VP39"/>
    <property type="match status" value="1"/>
</dbReference>
<dbReference type="RefSeq" id="WP_046231445.1">
    <property type="nucleotide sequence ID" value="NZ_FONN01000005.1"/>
</dbReference>
<dbReference type="EMBL" id="FONN01000005">
    <property type="protein sequence ID" value="SFE70951.1"/>
    <property type="molecule type" value="Genomic_DNA"/>
</dbReference>
<dbReference type="Pfam" id="PF13489">
    <property type="entry name" value="Methyltransf_23"/>
    <property type="match status" value="1"/>
</dbReference>
<dbReference type="Pfam" id="PF12623">
    <property type="entry name" value="Hen1_L"/>
    <property type="match status" value="1"/>
</dbReference>